<evidence type="ECO:0000313" key="5">
    <source>
        <dbReference type="Proteomes" id="UP000271590"/>
    </source>
</evidence>
<feature type="compositionally biased region" description="Low complexity" evidence="1">
    <location>
        <begin position="16"/>
        <end position="33"/>
    </location>
</feature>
<dbReference type="EMBL" id="RXFQ01000012">
    <property type="protein sequence ID" value="RSZ32974.1"/>
    <property type="molecule type" value="Genomic_DNA"/>
</dbReference>
<evidence type="ECO:0000256" key="1">
    <source>
        <dbReference type="SAM" id="MobiDB-lite"/>
    </source>
</evidence>
<keyword evidence="4" id="KW-1185">Reference proteome</keyword>
<proteinExistence type="predicted"/>
<protein>
    <submittedName>
        <fullName evidence="2">Uncharacterized protein</fullName>
    </submittedName>
</protein>
<reference evidence="3 4" key="2">
    <citation type="submission" date="2018-12" db="EMBL/GenBank/DDBJ databases">
        <title>The genome sequences of strain 502.</title>
        <authorList>
            <person name="Gao J."/>
            <person name="Sun J."/>
        </authorList>
    </citation>
    <scope>NUCLEOTIDE SEQUENCE [LARGE SCALE GENOMIC DNA]</scope>
    <source>
        <strain evidence="3 4">502</strain>
    </source>
</reference>
<sequence length="164" mass="17337">MLMFAGLMAHARPLWAQAESSASQGAGPQQQAARDNDRIEILREELRKSEAQLEGLMRRKAERLAASDLKTATEAEEQRVRTLGDIAAIRREIASASHVAAQATGVRPMAIQAAKHPSAAGKRAAPAPWWDVYGSGRRIESPASLSPASPPGQAPAGSAPGPTE</sequence>
<evidence type="ECO:0000313" key="2">
    <source>
        <dbReference type="EMBL" id="RRH86867.1"/>
    </source>
</evidence>
<dbReference type="Proteomes" id="UP000271137">
    <property type="component" value="Unassembled WGS sequence"/>
</dbReference>
<evidence type="ECO:0000313" key="4">
    <source>
        <dbReference type="Proteomes" id="UP000271137"/>
    </source>
</evidence>
<comment type="caution">
    <text evidence="2">The sequence shown here is derived from an EMBL/GenBank/DDBJ whole genome shotgun (WGS) entry which is preliminary data.</text>
</comment>
<dbReference type="Proteomes" id="UP000271590">
    <property type="component" value="Unassembled WGS sequence"/>
</dbReference>
<gene>
    <name evidence="2" type="ORF">EH244_19610</name>
    <name evidence="3" type="ORF">EJO66_20635</name>
</gene>
<name>A0A3P3EKL8_9BURK</name>
<feature type="compositionally biased region" description="Low complexity" evidence="1">
    <location>
        <begin position="154"/>
        <end position="164"/>
    </location>
</feature>
<feature type="region of interest" description="Disordered" evidence="1">
    <location>
        <begin position="15"/>
        <end position="36"/>
    </location>
</feature>
<dbReference type="AlphaFoldDB" id="A0A3P3EKL8"/>
<dbReference type="EMBL" id="RQXU01000011">
    <property type="protein sequence ID" value="RRH86867.1"/>
    <property type="molecule type" value="Genomic_DNA"/>
</dbReference>
<organism evidence="2 5">
    <name type="scientific">Variovorax beijingensis</name>
    <dbReference type="NCBI Taxonomy" id="2496117"/>
    <lineage>
        <taxon>Bacteria</taxon>
        <taxon>Pseudomonadati</taxon>
        <taxon>Pseudomonadota</taxon>
        <taxon>Betaproteobacteria</taxon>
        <taxon>Burkholderiales</taxon>
        <taxon>Comamonadaceae</taxon>
        <taxon>Variovorax</taxon>
    </lineage>
</organism>
<reference evidence="2 5" key="1">
    <citation type="submission" date="2018-11" db="EMBL/GenBank/DDBJ databases">
        <title>The genome of Variovorax sp T529.</title>
        <authorList>
            <person name="Gao J."/>
        </authorList>
    </citation>
    <scope>NUCLEOTIDE SEQUENCE [LARGE SCALE GENOMIC DNA]</scope>
    <source>
        <strain evidence="2 5">T529</strain>
    </source>
</reference>
<accession>A0A3P3EKL8</accession>
<evidence type="ECO:0000313" key="3">
    <source>
        <dbReference type="EMBL" id="RSZ32974.1"/>
    </source>
</evidence>
<feature type="region of interest" description="Disordered" evidence="1">
    <location>
        <begin position="138"/>
        <end position="164"/>
    </location>
</feature>